<evidence type="ECO:0000259" key="15">
    <source>
        <dbReference type="Pfam" id="PF04926"/>
    </source>
</evidence>
<dbReference type="FunFam" id="1.10.1410.10:FF:000001">
    <property type="entry name" value="Putative poly(A) polymerase gamma"/>
    <property type="match status" value="1"/>
</dbReference>
<keyword evidence="10 11" id="KW-0539">Nucleus</keyword>
<keyword evidence="6 13" id="KW-0479">Metal-binding</keyword>
<dbReference type="SUPFAM" id="SSF81631">
    <property type="entry name" value="PAP/OAS1 substrate-binding domain"/>
    <property type="match status" value="1"/>
</dbReference>
<feature type="compositionally biased region" description="Polar residues" evidence="14">
    <location>
        <begin position="558"/>
        <end position="577"/>
    </location>
</feature>
<dbReference type="GO" id="GO:0180010">
    <property type="term" value="P:co-transcriptional mRNA 3'-end processing, cleavage and polyadenylation pathway"/>
    <property type="evidence" value="ECO:0007669"/>
    <property type="project" value="EnsemblFungi"/>
</dbReference>
<feature type="binding site" evidence="13">
    <location>
        <position position="106"/>
    </location>
    <ligand>
        <name>Mg(2+)</name>
        <dbReference type="ChEBI" id="CHEBI:18420"/>
        <label>2</label>
        <note>catalytic</note>
    </ligand>
</feature>
<dbReference type="GO" id="GO:0046872">
    <property type="term" value="F:metal ion binding"/>
    <property type="evidence" value="ECO:0007669"/>
    <property type="project" value="UniProtKB-KW"/>
</dbReference>
<evidence type="ECO:0000256" key="12">
    <source>
        <dbReference type="PIRSR" id="PIRSR018425-1"/>
    </source>
</evidence>
<evidence type="ECO:0000256" key="6">
    <source>
        <dbReference type="ARBA" id="ARBA00022723"/>
    </source>
</evidence>
<feature type="binding site" evidence="12">
    <location>
        <position position="166"/>
    </location>
    <ligand>
        <name>ATP</name>
        <dbReference type="ChEBI" id="CHEBI:30616"/>
    </ligand>
</feature>
<dbReference type="AlphaFoldDB" id="W7HUJ9"/>
<dbReference type="GO" id="GO:1990251">
    <property type="term" value="C:nuclear exosome focus"/>
    <property type="evidence" value="ECO:0007669"/>
    <property type="project" value="EnsemblFungi"/>
</dbReference>
<dbReference type="PIRSF" id="PIRSF018425">
    <property type="entry name" value="PolyA_polymerase"/>
    <property type="match status" value="1"/>
</dbReference>
<feature type="binding site" evidence="12">
    <location>
        <position position="227"/>
    </location>
    <ligand>
        <name>ATP</name>
        <dbReference type="ChEBI" id="CHEBI:30616"/>
    </ligand>
</feature>
<dbReference type="InterPro" id="IPR043519">
    <property type="entry name" value="NT_sf"/>
</dbReference>
<evidence type="ECO:0000313" key="19">
    <source>
        <dbReference type="Proteomes" id="UP000024837"/>
    </source>
</evidence>
<dbReference type="GO" id="GO:0003723">
    <property type="term" value="F:RNA binding"/>
    <property type="evidence" value="ECO:0007669"/>
    <property type="project" value="UniProtKB-UniRule"/>
</dbReference>
<dbReference type="SUPFAM" id="SSF81301">
    <property type="entry name" value="Nucleotidyltransferase"/>
    <property type="match status" value="1"/>
</dbReference>
<dbReference type="Pfam" id="PF20750">
    <property type="entry name" value="PAP_NTPase"/>
    <property type="match status" value="1"/>
</dbReference>
<feature type="domain" description="Poly(A) polymerase nucleotidyltransferase" evidence="17">
    <location>
        <begin position="14"/>
        <end position="213"/>
    </location>
</feature>
<evidence type="ECO:0000256" key="5">
    <source>
        <dbReference type="ARBA" id="ARBA00022679"/>
    </source>
</evidence>
<dbReference type="GO" id="GO:0005524">
    <property type="term" value="F:ATP binding"/>
    <property type="evidence" value="ECO:0007669"/>
    <property type="project" value="UniProtKB-UniRule"/>
</dbReference>
<name>W7HUJ9_9PEZI</name>
<dbReference type="InterPro" id="IPR014492">
    <property type="entry name" value="PolyA_polymerase"/>
</dbReference>
<feature type="binding site" evidence="13">
    <location>
        <position position="108"/>
    </location>
    <ligand>
        <name>Mg(2+)</name>
        <dbReference type="ChEBI" id="CHEBI:18420"/>
        <label>1</label>
        <note>catalytic</note>
    </ligand>
</feature>
<dbReference type="EMBL" id="KI966412">
    <property type="protein sequence ID" value="EWC47174.1"/>
    <property type="molecule type" value="Genomic_DNA"/>
</dbReference>
<evidence type="ECO:0000256" key="13">
    <source>
        <dbReference type="PIRSR" id="PIRSR018425-2"/>
    </source>
</evidence>
<dbReference type="PANTHER" id="PTHR10682:SF10">
    <property type="entry name" value="POLYNUCLEOTIDE ADENYLYLTRANSFERASE"/>
    <property type="match status" value="1"/>
</dbReference>
<evidence type="ECO:0000256" key="14">
    <source>
        <dbReference type="SAM" id="MobiDB-lite"/>
    </source>
</evidence>
<evidence type="ECO:0000256" key="1">
    <source>
        <dbReference type="ARBA" id="ARBA00001936"/>
    </source>
</evidence>
<feature type="binding site" evidence="12">
    <location>
        <begin position="106"/>
        <end position="108"/>
    </location>
    <ligand>
        <name>ATP</name>
        <dbReference type="ChEBI" id="CHEBI:30616"/>
    </ligand>
</feature>
<evidence type="ECO:0000256" key="10">
    <source>
        <dbReference type="ARBA" id="ARBA00023242"/>
    </source>
</evidence>
<dbReference type="CDD" id="cd05402">
    <property type="entry name" value="NT_PAP_TUTase"/>
    <property type="match status" value="1"/>
</dbReference>
<feature type="binding site" evidence="12">
    <location>
        <position position="236"/>
    </location>
    <ligand>
        <name>ATP</name>
        <dbReference type="ChEBI" id="CHEBI:30616"/>
    </ligand>
</feature>
<dbReference type="GO" id="GO:0005829">
    <property type="term" value="C:cytosol"/>
    <property type="evidence" value="ECO:0007669"/>
    <property type="project" value="EnsemblFungi"/>
</dbReference>
<feature type="region of interest" description="Disordered" evidence="14">
    <location>
        <begin position="558"/>
        <end position="595"/>
    </location>
</feature>
<dbReference type="GO" id="GO:0005847">
    <property type="term" value="C:mRNA cleavage and polyadenylation specificity factor complex"/>
    <property type="evidence" value="ECO:0007669"/>
    <property type="project" value="EnsemblFungi"/>
</dbReference>
<feature type="binding site" evidence="13">
    <location>
        <position position="166"/>
    </location>
    <ligand>
        <name>Mg(2+)</name>
        <dbReference type="ChEBI" id="CHEBI:18420"/>
        <label>2</label>
        <note>catalytic</note>
    </ligand>
</feature>
<dbReference type="Proteomes" id="UP000024837">
    <property type="component" value="Unassembled WGS sequence"/>
</dbReference>
<gene>
    <name evidence="18" type="ORF">DRE_03543</name>
</gene>
<dbReference type="HOGENOM" id="CLU_011511_4_1_1"/>
<keyword evidence="4 11" id="KW-0507">mRNA processing</keyword>
<dbReference type="Gene3D" id="3.30.460.10">
    <property type="entry name" value="Beta Polymerase, domain 2"/>
    <property type="match status" value="1"/>
</dbReference>
<sequence length="595" mass="66606">MIARTDSQEPRQWGVTPAISHSLPTDQEVRINNELIEELKAMNSFESADESQKRVDVLKRLQKITEEFVREVYISKNQNELATNNAGGKVFTYGSYRLGVVGPGSDIDTLVVAPKLVTREDFFKFYPPLLKALNKPGEPPVIEELAPVPDAFVPIIKFVMCEISIDLIFCRLGVAQVPPDMTLEDKNLLRGLDEKELRSLNGTRVTDEILTLVPAPAVFKHALRAIKIWAKCRAIYGNVYGFPGGVAWAMLVARICQLYPAAVSAVIVSKFFRILGQWSWPQPVLLKPIEDGPLNVRVWNPRLYPSDKNHLMPIITPAYPSMCSTHNITPSTKTAILGEMSKAADIVDRIITGNGTWNQLFQRHTFFTKDYKYYLTVKASAKDQEMSVKWSGLVESKIRHLVMKLEMLSDVIASARPFVKPCEKVHYCRTQEEAHKVAMGQHVENSPPAEAADPTTGEPAGDVAEQAKSGVPVWITTFYIGIELVPGMVGQVNISWPAQEFYIMCHNWEGYDEQMHCVKLELLRNFNLPDEVFEFSKGDVKPSKPVVKKKVIRKVVSNSEVSQSGTKRTHTDGNSNTDEGDVKRTKVNVPVTVQG</sequence>
<dbReference type="SUPFAM" id="SSF55003">
    <property type="entry name" value="PAP/Archaeal CCA-adding enzyme, C-terminal domain"/>
    <property type="match status" value="1"/>
</dbReference>
<dbReference type="EC" id="2.7.7.19" evidence="11"/>
<evidence type="ECO:0000256" key="4">
    <source>
        <dbReference type="ARBA" id="ARBA00022664"/>
    </source>
</evidence>
<feature type="domain" description="Poly(A) polymerase central" evidence="16">
    <location>
        <begin position="218"/>
        <end position="362"/>
    </location>
</feature>
<dbReference type="Pfam" id="PF04926">
    <property type="entry name" value="PAP_RNA-bind"/>
    <property type="match status" value="1"/>
</dbReference>
<evidence type="ECO:0000313" key="18">
    <source>
        <dbReference type="EMBL" id="EWC47174.1"/>
    </source>
</evidence>
<dbReference type="Gene3D" id="3.30.70.590">
    <property type="entry name" value="Poly(A) polymerase predicted RNA binding domain"/>
    <property type="match status" value="1"/>
</dbReference>
<evidence type="ECO:0000256" key="3">
    <source>
        <dbReference type="ARBA" id="ARBA00010912"/>
    </source>
</evidence>
<proteinExistence type="inferred from homology"/>
<keyword evidence="19" id="KW-1185">Reference proteome</keyword>
<comment type="cofactor">
    <cofactor evidence="1">
        <name>Mn(2+)</name>
        <dbReference type="ChEBI" id="CHEBI:29035"/>
    </cofactor>
</comment>
<dbReference type="InterPro" id="IPR011068">
    <property type="entry name" value="NuclTrfase_I-like_C"/>
</dbReference>
<evidence type="ECO:0000256" key="7">
    <source>
        <dbReference type="ARBA" id="ARBA00022741"/>
    </source>
</evidence>
<evidence type="ECO:0000259" key="17">
    <source>
        <dbReference type="Pfam" id="PF20750"/>
    </source>
</evidence>
<dbReference type="InterPro" id="IPR007012">
    <property type="entry name" value="PolA_pol_cen_dom"/>
</dbReference>
<dbReference type="GO" id="GO:0033621">
    <property type="term" value="P:nuclear mRNA surveillance of meiosis-specific transcripts"/>
    <property type="evidence" value="ECO:0007669"/>
    <property type="project" value="EnsemblFungi"/>
</dbReference>
<feature type="domain" description="Poly(A) polymerase RNA-binding" evidence="15">
    <location>
        <begin position="365"/>
        <end position="536"/>
    </location>
</feature>
<feature type="binding site" evidence="13">
    <location>
        <position position="108"/>
    </location>
    <ligand>
        <name>Mg(2+)</name>
        <dbReference type="ChEBI" id="CHEBI:18420"/>
        <label>2</label>
        <note>catalytic</note>
    </ligand>
</feature>
<dbReference type="FunFam" id="3.30.460.10:FF:000002">
    <property type="entry name" value="Poly(A) polymerase alpha, putative"/>
    <property type="match status" value="1"/>
</dbReference>
<dbReference type="InterPro" id="IPR007010">
    <property type="entry name" value="PolA_pol_RNA-bd_dom"/>
</dbReference>
<dbReference type="GO" id="GO:1990817">
    <property type="term" value="F:poly(A) RNA polymerase activity"/>
    <property type="evidence" value="ECO:0007669"/>
    <property type="project" value="UniProtKB-UniRule"/>
</dbReference>
<comment type="similarity">
    <text evidence="3 11">Belongs to the poly(A) polymerase family.</text>
</comment>
<dbReference type="Gene3D" id="1.10.1410.10">
    <property type="match status" value="1"/>
</dbReference>
<evidence type="ECO:0000256" key="8">
    <source>
        <dbReference type="ARBA" id="ARBA00022840"/>
    </source>
</evidence>
<accession>W7HUJ9</accession>
<feature type="binding site" evidence="13">
    <location>
        <position position="106"/>
    </location>
    <ligand>
        <name>Mg(2+)</name>
        <dbReference type="ChEBI" id="CHEBI:18420"/>
        <label>1</label>
        <note>catalytic</note>
    </ligand>
</feature>
<keyword evidence="5 11" id="KW-0808">Transferase</keyword>
<comment type="subcellular location">
    <subcellularLocation>
        <location evidence="2 11">Nucleus</location>
    </subcellularLocation>
</comment>
<evidence type="ECO:0000256" key="11">
    <source>
        <dbReference type="PIRNR" id="PIRNR018425"/>
    </source>
</evidence>
<dbReference type="GO" id="GO:0033620">
    <property type="term" value="C:Mei2 nuclear dot complex"/>
    <property type="evidence" value="ECO:0007669"/>
    <property type="project" value="EnsemblFungi"/>
</dbReference>
<dbReference type="GO" id="GO:0071920">
    <property type="term" value="C:cleavage body"/>
    <property type="evidence" value="ECO:0007669"/>
    <property type="project" value="EnsemblFungi"/>
</dbReference>
<feature type="binding site" evidence="12">
    <location>
        <begin position="245"/>
        <end position="246"/>
    </location>
    <ligand>
        <name>ATP</name>
        <dbReference type="ChEBI" id="CHEBI:30616"/>
    </ligand>
</feature>
<comment type="function">
    <text evidence="11">Polymerase that creates the 3'-poly(A) tail of mRNA's.</text>
</comment>
<evidence type="ECO:0000256" key="2">
    <source>
        <dbReference type="ARBA" id="ARBA00004123"/>
    </source>
</evidence>
<feature type="region of interest" description="Disordered" evidence="14">
    <location>
        <begin position="443"/>
        <end position="465"/>
    </location>
</feature>
<dbReference type="OrthoDB" id="412748at2759"/>
<organism evidence="18 19">
    <name type="scientific">Drechslerella stenobrocha 248</name>
    <dbReference type="NCBI Taxonomy" id="1043628"/>
    <lineage>
        <taxon>Eukaryota</taxon>
        <taxon>Fungi</taxon>
        <taxon>Dikarya</taxon>
        <taxon>Ascomycota</taxon>
        <taxon>Pezizomycotina</taxon>
        <taxon>Orbiliomycetes</taxon>
        <taxon>Orbiliales</taxon>
        <taxon>Orbiliaceae</taxon>
        <taxon>Drechslerella</taxon>
    </lineage>
</organism>
<dbReference type="Pfam" id="PF04928">
    <property type="entry name" value="PAP_central"/>
    <property type="match status" value="1"/>
</dbReference>
<keyword evidence="7 11" id="KW-0547">Nucleotide-binding</keyword>
<evidence type="ECO:0000259" key="16">
    <source>
        <dbReference type="Pfam" id="PF04928"/>
    </source>
</evidence>
<comment type="cofactor">
    <cofactor evidence="13">
        <name>Mg(2+)</name>
        <dbReference type="ChEBI" id="CHEBI:18420"/>
    </cofactor>
    <text evidence="13">Binds 2 magnesium ions. Also active with manganese.</text>
</comment>
<keyword evidence="8 11" id="KW-0067">ATP-binding</keyword>
<comment type="catalytic activity">
    <reaction evidence="11">
        <text>RNA(n) + ATP = RNA(n)-3'-adenine ribonucleotide + diphosphate</text>
        <dbReference type="Rhea" id="RHEA:11332"/>
        <dbReference type="Rhea" id="RHEA-COMP:14527"/>
        <dbReference type="Rhea" id="RHEA-COMP:17347"/>
        <dbReference type="ChEBI" id="CHEBI:30616"/>
        <dbReference type="ChEBI" id="CHEBI:33019"/>
        <dbReference type="ChEBI" id="CHEBI:140395"/>
        <dbReference type="ChEBI" id="CHEBI:173115"/>
        <dbReference type="EC" id="2.7.7.19"/>
    </reaction>
</comment>
<evidence type="ECO:0000256" key="9">
    <source>
        <dbReference type="ARBA" id="ARBA00022842"/>
    </source>
</evidence>
<keyword evidence="9 13" id="KW-0460">Magnesium</keyword>
<protein>
    <recommendedName>
        <fullName evidence="11">Poly(A) polymerase</fullName>
        <ecNumber evidence="11">2.7.7.19</ecNumber>
    </recommendedName>
</protein>
<dbReference type="PANTHER" id="PTHR10682">
    <property type="entry name" value="POLY A POLYMERASE"/>
    <property type="match status" value="1"/>
</dbReference>
<dbReference type="InterPro" id="IPR048840">
    <property type="entry name" value="PolA_pol_NTPase"/>
</dbReference>
<reference evidence="18 19" key="1">
    <citation type="submission" date="2013-05" db="EMBL/GenBank/DDBJ databases">
        <title>Drechslerella stenobrocha genome reveals carnivorous origination and mechanical trapping mechanism of predatory fungi.</title>
        <authorList>
            <person name="Liu X."/>
            <person name="Zhang W."/>
            <person name="Liu K."/>
        </authorList>
    </citation>
    <scope>NUCLEOTIDE SEQUENCE [LARGE SCALE GENOMIC DNA]</scope>
    <source>
        <strain evidence="18 19">248</strain>
    </source>
</reference>